<evidence type="ECO:0000313" key="2">
    <source>
        <dbReference type="EMBL" id="KAL3288489.1"/>
    </source>
</evidence>
<accession>A0ABD2PCE2</accession>
<comment type="caution">
    <text evidence="2">The sequence shown here is derived from an EMBL/GenBank/DDBJ whole genome shotgun (WGS) entry which is preliminary data.</text>
</comment>
<sequence length="139" mass="15889">MVKLLLLIFISKLCLGEYENLILVSKKRSAFLENYRSYADLAISQVEIPAEIILVSFKISAEPYDLSIFGCTPEEVHVYVKKGAIPVLNPDNSRNPSWVRNITKSELYGLQLLTDKNIITLILHHQSLEYITLHRISLM</sequence>
<organism evidence="2 3">
    <name type="scientific">Cryptolaemus montrouzieri</name>
    <dbReference type="NCBI Taxonomy" id="559131"/>
    <lineage>
        <taxon>Eukaryota</taxon>
        <taxon>Metazoa</taxon>
        <taxon>Ecdysozoa</taxon>
        <taxon>Arthropoda</taxon>
        <taxon>Hexapoda</taxon>
        <taxon>Insecta</taxon>
        <taxon>Pterygota</taxon>
        <taxon>Neoptera</taxon>
        <taxon>Endopterygota</taxon>
        <taxon>Coleoptera</taxon>
        <taxon>Polyphaga</taxon>
        <taxon>Cucujiformia</taxon>
        <taxon>Coccinelloidea</taxon>
        <taxon>Coccinellidae</taxon>
        <taxon>Scymninae</taxon>
        <taxon>Scymnini</taxon>
        <taxon>Cryptolaemus</taxon>
    </lineage>
</organism>
<name>A0ABD2PCE2_9CUCU</name>
<feature type="signal peptide" evidence="1">
    <location>
        <begin position="1"/>
        <end position="16"/>
    </location>
</feature>
<protein>
    <submittedName>
        <fullName evidence="2">Uncharacterized protein</fullName>
    </submittedName>
</protein>
<keyword evidence="1" id="KW-0732">Signal</keyword>
<gene>
    <name evidence="2" type="ORF">HHI36_002931</name>
</gene>
<feature type="chain" id="PRO_5044792154" evidence="1">
    <location>
        <begin position="17"/>
        <end position="139"/>
    </location>
</feature>
<evidence type="ECO:0000256" key="1">
    <source>
        <dbReference type="SAM" id="SignalP"/>
    </source>
</evidence>
<evidence type="ECO:0000313" key="3">
    <source>
        <dbReference type="Proteomes" id="UP001516400"/>
    </source>
</evidence>
<dbReference type="Proteomes" id="UP001516400">
    <property type="component" value="Unassembled WGS sequence"/>
</dbReference>
<proteinExistence type="predicted"/>
<reference evidence="2 3" key="1">
    <citation type="journal article" date="2021" name="BMC Biol.">
        <title>Horizontally acquired antibacterial genes associated with adaptive radiation of ladybird beetles.</title>
        <authorList>
            <person name="Li H.S."/>
            <person name="Tang X.F."/>
            <person name="Huang Y.H."/>
            <person name="Xu Z.Y."/>
            <person name="Chen M.L."/>
            <person name="Du X.Y."/>
            <person name="Qiu B.Y."/>
            <person name="Chen P.T."/>
            <person name="Zhang W."/>
            <person name="Slipinski A."/>
            <person name="Escalona H.E."/>
            <person name="Waterhouse R.M."/>
            <person name="Zwick A."/>
            <person name="Pang H."/>
        </authorList>
    </citation>
    <scope>NUCLEOTIDE SEQUENCE [LARGE SCALE GENOMIC DNA]</scope>
    <source>
        <strain evidence="2">SYSU2018</strain>
    </source>
</reference>
<dbReference type="AlphaFoldDB" id="A0ABD2PCE2"/>
<keyword evidence="3" id="KW-1185">Reference proteome</keyword>
<dbReference type="EMBL" id="JABFTP020000185">
    <property type="protein sequence ID" value="KAL3288489.1"/>
    <property type="molecule type" value="Genomic_DNA"/>
</dbReference>